<dbReference type="Proteomes" id="UP000242525">
    <property type="component" value="Unassembled WGS sequence"/>
</dbReference>
<proteinExistence type="predicted"/>
<dbReference type="PANTHER" id="PTHR11829">
    <property type="entry name" value="FORKHEAD BOX PROTEIN"/>
    <property type="match status" value="1"/>
</dbReference>
<evidence type="ECO:0000256" key="1">
    <source>
        <dbReference type="ARBA" id="ARBA00004123"/>
    </source>
</evidence>
<dbReference type="CDD" id="cd00059">
    <property type="entry name" value="FH_FOX"/>
    <property type="match status" value="1"/>
</dbReference>
<dbReference type="PROSITE" id="PS00657">
    <property type="entry name" value="FORK_HEAD_1"/>
    <property type="match status" value="1"/>
</dbReference>
<feature type="region of interest" description="Disordered" evidence="5">
    <location>
        <begin position="448"/>
        <end position="500"/>
    </location>
</feature>
<dbReference type="EMBL" id="CCBN010000006">
    <property type="protein sequence ID" value="CDO53970.1"/>
    <property type="molecule type" value="Genomic_DNA"/>
</dbReference>
<feature type="region of interest" description="Disordered" evidence="5">
    <location>
        <begin position="246"/>
        <end position="277"/>
    </location>
</feature>
<keyword evidence="8" id="KW-1185">Reference proteome</keyword>
<gene>
    <name evidence="7" type="ORF">BN980_GECA06s02639g</name>
</gene>
<evidence type="ECO:0000256" key="4">
    <source>
        <dbReference type="PROSITE-ProRule" id="PRU00089"/>
    </source>
</evidence>
<feature type="compositionally biased region" description="Polar residues" evidence="5">
    <location>
        <begin position="262"/>
        <end position="275"/>
    </location>
</feature>
<evidence type="ECO:0000313" key="8">
    <source>
        <dbReference type="Proteomes" id="UP000242525"/>
    </source>
</evidence>
<dbReference type="STRING" id="1173061.A0A0J9X927"/>
<dbReference type="PROSITE" id="PS00658">
    <property type="entry name" value="FORK_HEAD_2"/>
    <property type="match status" value="1"/>
</dbReference>
<accession>A0A0J9X927</accession>
<dbReference type="PRINTS" id="PR00053">
    <property type="entry name" value="FORKHEAD"/>
</dbReference>
<dbReference type="AlphaFoldDB" id="A0A0J9X927"/>
<dbReference type="GO" id="GO:0000978">
    <property type="term" value="F:RNA polymerase II cis-regulatory region sequence-specific DNA binding"/>
    <property type="evidence" value="ECO:0007669"/>
    <property type="project" value="TreeGrafter"/>
</dbReference>
<keyword evidence="2 4" id="KW-0238">DNA-binding</keyword>
<dbReference type="InterPro" id="IPR001766">
    <property type="entry name" value="Fork_head_dom"/>
</dbReference>
<dbReference type="PANTHER" id="PTHR11829:SF343">
    <property type="entry name" value="FORK-HEAD DOMAIN-CONTAINING PROTEIN"/>
    <property type="match status" value="1"/>
</dbReference>
<reference evidence="7" key="1">
    <citation type="submission" date="2014-03" db="EMBL/GenBank/DDBJ databases">
        <authorList>
            <person name="Casaregola S."/>
        </authorList>
    </citation>
    <scope>NUCLEOTIDE SEQUENCE [LARGE SCALE GENOMIC DNA]</scope>
    <source>
        <strain evidence="7">CLIB 918</strain>
    </source>
</reference>
<evidence type="ECO:0000259" key="6">
    <source>
        <dbReference type="PROSITE" id="PS50039"/>
    </source>
</evidence>
<dbReference type="GO" id="GO:0001228">
    <property type="term" value="F:DNA-binding transcription activator activity, RNA polymerase II-specific"/>
    <property type="evidence" value="ECO:0007669"/>
    <property type="project" value="UniProtKB-ARBA"/>
</dbReference>
<protein>
    <submittedName>
        <fullName evidence="7">Similar to Saccharomyces cerevisiae YCR065W HCM1 Forkhead transcription factor that drives S-phase specific expression of genes involved in chromosome segregation,spindle dynamics, and budding</fullName>
    </submittedName>
</protein>
<feature type="compositionally biased region" description="Low complexity" evidence="5">
    <location>
        <begin position="491"/>
        <end position="500"/>
    </location>
</feature>
<comment type="subcellular location">
    <subcellularLocation>
        <location evidence="1 4">Nucleus</location>
    </subcellularLocation>
</comment>
<organism evidence="7 8">
    <name type="scientific">Geotrichum candidum</name>
    <name type="common">Oospora lactis</name>
    <name type="synonym">Dipodascus geotrichum</name>
    <dbReference type="NCBI Taxonomy" id="1173061"/>
    <lineage>
        <taxon>Eukaryota</taxon>
        <taxon>Fungi</taxon>
        <taxon>Dikarya</taxon>
        <taxon>Ascomycota</taxon>
        <taxon>Saccharomycotina</taxon>
        <taxon>Dipodascomycetes</taxon>
        <taxon>Dipodascales</taxon>
        <taxon>Dipodascaceae</taxon>
        <taxon>Geotrichum</taxon>
    </lineage>
</organism>
<dbReference type="InterPro" id="IPR018122">
    <property type="entry name" value="TF_fork_head_CS_1"/>
</dbReference>
<dbReference type="InterPro" id="IPR036390">
    <property type="entry name" value="WH_DNA-bd_sf"/>
</dbReference>
<dbReference type="Gene3D" id="1.10.10.10">
    <property type="entry name" value="Winged helix-like DNA-binding domain superfamily/Winged helix DNA-binding domain"/>
    <property type="match status" value="1"/>
</dbReference>
<feature type="domain" description="Fork-head" evidence="6">
    <location>
        <begin position="120"/>
        <end position="214"/>
    </location>
</feature>
<evidence type="ECO:0000256" key="2">
    <source>
        <dbReference type="ARBA" id="ARBA00023125"/>
    </source>
</evidence>
<sequence>MFAVKTSIVTPSSISKPPAASALLDSSPLSARSSAAALAAAVAVANGASFHTPLKSVDADQENYTKFPRLMSPISSSPLTEHQHSNTTTVPDIPIIINSQRETPPADDLGLPTIVDDGSKPPYSYAILIGMAILRSPDKKLTLSQIYKWINDTFSWYRNSKSGWQNSIRHNLSLNKAFIKQERPKGDPGKGNYWLIEPGSEHLFLKNLAAKKTSGYPCITTTFTSDEDKDTHKNFTDNSVKSTISNTDSIPSSTSTTIADTFSTPLKPSRSSLDSSPRKRFLEEFSPNTDSIKKRKTMRTFEQIPALYAPPTMWSHDESAAQVLYNTMVSPARTSIGSGLMFDKIMTVTPARTQLPPQQHQTRVTRSPSSVFKGLNSPYRDFEDLFAFSSPGRTMHDDDPISRACFGSPEKRGPKRGNFEFTGFDNMPSDVFGVDICQVVKRAVLKDADETDDENTEEEELNDEDDEDEFDEEDDIERRLQTQQQRRNSESSRFPSTSFSRIASSVTAAGSARFPAFAEYTRAEAEKFLHYDSPIKTQSSVFSPFKRLN</sequence>
<evidence type="ECO:0000313" key="7">
    <source>
        <dbReference type="EMBL" id="CDO53970.1"/>
    </source>
</evidence>
<dbReference type="InterPro" id="IPR050211">
    <property type="entry name" value="FOX_domain-containing"/>
</dbReference>
<evidence type="ECO:0000256" key="3">
    <source>
        <dbReference type="ARBA" id="ARBA00023242"/>
    </source>
</evidence>
<dbReference type="FunFam" id="1.10.10.10:FF:000260">
    <property type="entry name" value="Forkhead transcription factor (Sep1)"/>
    <property type="match status" value="1"/>
</dbReference>
<name>A0A0J9X927_GEOCN</name>
<feature type="DNA-binding region" description="Fork-head" evidence="4">
    <location>
        <begin position="120"/>
        <end position="214"/>
    </location>
</feature>
<dbReference type="PROSITE" id="PS50039">
    <property type="entry name" value="FORK_HEAD_3"/>
    <property type="match status" value="1"/>
</dbReference>
<feature type="compositionally biased region" description="Low complexity" evidence="5">
    <location>
        <begin position="246"/>
        <end position="261"/>
    </location>
</feature>
<dbReference type="OrthoDB" id="5954824at2759"/>
<dbReference type="InterPro" id="IPR036388">
    <property type="entry name" value="WH-like_DNA-bd_sf"/>
</dbReference>
<dbReference type="GO" id="GO:0005634">
    <property type="term" value="C:nucleus"/>
    <property type="evidence" value="ECO:0007669"/>
    <property type="project" value="UniProtKB-SubCell"/>
</dbReference>
<feature type="compositionally biased region" description="Acidic residues" evidence="5">
    <location>
        <begin position="449"/>
        <end position="475"/>
    </location>
</feature>
<evidence type="ECO:0000256" key="5">
    <source>
        <dbReference type="SAM" id="MobiDB-lite"/>
    </source>
</evidence>
<dbReference type="Pfam" id="PF00250">
    <property type="entry name" value="Forkhead"/>
    <property type="match status" value="1"/>
</dbReference>
<keyword evidence="3 4" id="KW-0539">Nucleus</keyword>
<dbReference type="SUPFAM" id="SSF46785">
    <property type="entry name" value="Winged helix' DNA-binding domain"/>
    <property type="match status" value="1"/>
</dbReference>
<dbReference type="InterPro" id="IPR030456">
    <property type="entry name" value="TF_fork_head_CS_2"/>
</dbReference>
<comment type="caution">
    <text evidence="7">The sequence shown here is derived from an EMBL/GenBank/DDBJ whole genome shotgun (WGS) entry which is preliminary data.</text>
</comment>
<dbReference type="SMART" id="SM00339">
    <property type="entry name" value="FH"/>
    <property type="match status" value="1"/>
</dbReference>